<accession>A0ACB9LBU1</accession>
<keyword evidence="2" id="KW-1185">Reference proteome</keyword>
<evidence type="ECO:0000313" key="1">
    <source>
        <dbReference type="EMBL" id="KAI4306916.1"/>
    </source>
</evidence>
<evidence type="ECO:0000313" key="2">
    <source>
        <dbReference type="Proteomes" id="UP000828941"/>
    </source>
</evidence>
<name>A0ACB9LBU1_BAUVA</name>
<protein>
    <submittedName>
        <fullName evidence="1">Uncharacterized protein</fullName>
    </submittedName>
</protein>
<organism evidence="1 2">
    <name type="scientific">Bauhinia variegata</name>
    <name type="common">Purple orchid tree</name>
    <name type="synonym">Phanera variegata</name>
    <dbReference type="NCBI Taxonomy" id="167791"/>
    <lineage>
        <taxon>Eukaryota</taxon>
        <taxon>Viridiplantae</taxon>
        <taxon>Streptophyta</taxon>
        <taxon>Embryophyta</taxon>
        <taxon>Tracheophyta</taxon>
        <taxon>Spermatophyta</taxon>
        <taxon>Magnoliopsida</taxon>
        <taxon>eudicotyledons</taxon>
        <taxon>Gunneridae</taxon>
        <taxon>Pentapetalae</taxon>
        <taxon>rosids</taxon>
        <taxon>fabids</taxon>
        <taxon>Fabales</taxon>
        <taxon>Fabaceae</taxon>
        <taxon>Cercidoideae</taxon>
        <taxon>Cercideae</taxon>
        <taxon>Bauhiniinae</taxon>
        <taxon>Bauhinia</taxon>
    </lineage>
</organism>
<sequence>MKRSDQEEFNYTEDLIGANFSNYSAWHNRSMLLSKLLRKGSEGYFPKEKALSEEYEHVHSAVFTDPDDQSGWFYHLWLLDQTVKTDAPILVSSWPSSGSNITLQGDKCLHGYGFSLLSGALSDARTLPIILYFNQSVEGINSSTLVVKSELSIERDFVGKPLSTSNLKTAQVWVTYLNLRNIEFHPSKTCPVEISVGHSRESDSIVSVDELPTENDLTPTTSNWYAEIIANEITVFQELLSLIDCKIGKLTLARLLTANDSVSSPLAKRMVHAEEVLELHSDLMKLGPTHSIYYRDEHSLTVLRRVIYPSSSVLNV</sequence>
<proteinExistence type="predicted"/>
<reference evidence="1 2" key="1">
    <citation type="journal article" date="2022" name="DNA Res.">
        <title>Chromosomal-level genome assembly of the orchid tree Bauhinia variegata (Leguminosae; Cercidoideae) supports the allotetraploid origin hypothesis of Bauhinia.</title>
        <authorList>
            <person name="Zhong Y."/>
            <person name="Chen Y."/>
            <person name="Zheng D."/>
            <person name="Pang J."/>
            <person name="Liu Y."/>
            <person name="Luo S."/>
            <person name="Meng S."/>
            <person name="Qian L."/>
            <person name="Wei D."/>
            <person name="Dai S."/>
            <person name="Zhou R."/>
        </authorList>
    </citation>
    <scope>NUCLEOTIDE SEQUENCE [LARGE SCALE GENOMIC DNA]</scope>
    <source>
        <strain evidence="1">BV-YZ2020</strain>
    </source>
</reference>
<dbReference type="Proteomes" id="UP000828941">
    <property type="component" value="Chromosome 12"/>
</dbReference>
<comment type="caution">
    <text evidence="1">The sequence shown here is derived from an EMBL/GenBank/DDBJ whole genome shotgun (WGS) entry which is preliminary data.</text>
</comment>
<dbReference type="EMBL" id="CM039437">
    <property type="protein sequence ID" value="KAI4306916.1"/>
    <property type="molecule type" value="Genomic_DNA"/>
</dbReference>
<gene>
    <name evidence="1" type="ORF">L6164_030156</name>
</gene>